<evidence type="ECO:0000313" key="5">
    <source>
        <dbReference type="Proteomes" id="UP000248349"/>
    </source>
</evidence>
<dbReference type="GO" id="GO:0009277">
    <property type="term" value="C:fungal-type cell wall"/>
    <property type="evidence" value="ECO:0007669"/>
    <property type="project" value="TreeGrafter"/>
</dbReference>
<evidence type="ECO:0000256" key="2">
    <source>
        <dbReference type="SAM" id="SignalP"/>
    </source>
</evidence>
<feature type="domain" description="Asl1-like glycosyl hydrolase catalytic" evidence="3">
    <location>
        <begin position="56"/>
        <end position="286"/>
    </location>
</feature>
<name>A0A318Z9S4_9EURO</name>
<dbReference type="SUPFAM" id="SSF51445">
    <property type="entry name" value="(Trans)glycosidases"/>
    <property type="match status" value="1"/>
</dbReference>
<evidence type="ECO:0000259" key="3">
    <source>
        <dbReference type="Pfam" id="PF11790"/>
    </source>
</evidence>
<proteinExistence type="predicted"/>
<dbReference type="PANTHER" id="PTHR34154">
    <property type="entry name" value="ALKALI-SENSITIVE LINKAGE PROTEIN 1"/>
    <property type="match status" value="1"/>
</dbReference>
<evidence type="ECO:0000313" key="4">
    <source>
        <dbReference type="EMBL" id="PYH41463.1"/>
    </source>
</evidence>
<dbReference type="AlphaFoldDB" id="A0A318Z9S4"/>
<dbReference type="OrthoDB" id="43654at2759"/>
<dbReference type="FunFam" id="3.20.20.80:FF:000271">
    <property type="entry name" value="Alkali-sensitive linkage protein 1"/>
    <property type="match status" value="1"/>
</dbReference>
<dbReference type="Gene3D" id="3.20.20.80">
    <property type="entry name" value="Glycosidases"/>
    <property type="match status" value="1"/>
</dbReference>
<feature type="region of interest" description="Disordered" evidence="1">
    <location>
        <begin position="30"/>
        <end position="53"/>
    </location>
</feature>
<accession>A0A318Z9S4</accession>
<feature type="chain" id="PRO_5016419605" description="Asl1-like glycosyl hydrolase catalytic domain-containing protein" evidence="2">
    <location>
        <begin position="21"/>
        <end position="288"/>
    </location>
</feature>
<dbReference type="RefSeq" id="XP_025427445.1">
    <property type="nucleotide sequence ID" value="XM_025572209.1"/>
</dbReference>
<dbReference type="PANTHER" id="PTHR34154:SF10">
    <property type="entry name" value="ASL1-LIKE GLYCOSYL HYDROLASE CATALYTIC DOMAIN-CONTAINING PROTEIN"/>
    <property type="match status" value="1"/>
</dbReference>
<organism evidence="4 5">
    <name type="scientific">Aspergillus saccharolyticus JOP 1030-1</name>
    <dbReference type="NCBI Taxonomy" id="1450539"/>
    <lineage>
        <taxon>Eukaryota</taxon>
        <taxon>Fungi</taxon>
        <taxon>Dikarya</taxon>
        <taxon>Ascomycota</taxon>
        <taxon>Pezizomycotina</taxon>
        <taxon>Eurotiomycetes</taxon>
        <taxon>Eurotiomycetidae</taxon>
        <taxon>Eurotiales</taxon>
        <taxon>Aspergillaceae</taxon>
        <taxon>Aspergillus</taxon>
        <taxon>Aspergillus subgen. Circumdati</taxon>
    </lineage>
</organism>
<feature type="signal peptide" evidence="2">
    <location>
        <begin position="1"/>
        <end position="20"/>
    </location>
</feature>
<reference evidence="4 5" key="1">
    <citation type="submission" date="2016-12" db="EMBL/GenBank/DDBJ databases">
        <title>The genomes of Aspergillus section Nigri reveals drivers in fungal speciation.</title>
        <authorList>
            <consortium name="DOE Joint Genome Institute"/>
            <person name="Vesth T.C."/>
            <person name="Nybo J."/>
            <person name="Theobald S."/>
            <person name="Brandl J."/>
            <person name="Frisvad J.C."/>
            <person name="Nielsen K.F."/>
            <person name="Lyhne E.K."/>
            <person name="Kogle M.E."/>
            <person name="Kuo A."/>
            <person name="Riley R."/>
            <person name="Clum A."/>
            <person name="Nolan M."/>
            <person name="Lipzen A."/>
            <person name="Salamov A."/>
            <person name="Henrissat B."/>
            <person name="Wiebenga A."/>
            <person name="De Vries R.P."/>
            <person name="Grigoriev I.V."/>
            <person name="Mortensen U.H."/>
            <person name="Andersen M.R."/>
            <person name="Baker S.E."/>
        </authorList>
    </citation>
    <scope>NUCLEOTIDE SEQUENCE [LARGE SCALE GENOMIC DNA]</scope>
    <source>
        <strain evidence="4 5">JOP 1030-1</strain>
    </source>
</reference>
<sequence length="288" mass="30645">MVCFTKALWVATTLASSALAMPSHIHANRHTGSGHPHLQLEHRRSATTNSTAGKRGAAYNAASSVSTLSTSGAVTWGYDWNMYSDGSLPSTVEYVPMLWGSKMFDSWFTAIETALNSGSKYILGFNEPDNSGQANMASADAVTYYQQYISPYKGQAKLVTPAVTNGVGADTGLSWLENFLSACGQSCGVSVLAVHWYGDSASDFMTFVAQAVALAEKYGLEETWVTEFALNSAVTAGQGTQEAADFLTEVVPWLDAQSGVGRYAYFMCADGYLLSGEALSVSGQAYVA</sequence>
<protein>
    <recommendedName>
        <fullName evidence="3">Asl1-like glycosyl hydrolase catalytic domain-containing protein</fullName>
    </recommendedName>
</protein>
<dbReference type="InterPro" id="IPR017853">
    <property type="entry name" value="GH"/>
</dbReference>
<keyword evidence="5" id="KW-1185">Reference proteome</keyword>
<dbReference type="InterPro" id="IPR024655">
    <property type="entry name" value="Asl1_glyco_hydro_catalytic"/>
</dbReference>
<dbReference type="Pfam" id="PF11790">
    <property type="entry name" value="Glyco_hydro_cc"/>
    <property type="match status" value="1"/>
</dbReference>
<dbReference type="EMBL" id="KZ821264">
    <property type="protein sequence ID" value="PYH41463.1"/>
    <property type="molecule type" value="Genomic_DNA"/>
</dbReference>
<gene>
    <name evidence="4" type="ORF">BP01DRAFT_305759</name>
</gene>
<dbReference type="Proteomes" id="UP000248349">
    <property type="component" value="Unassembled WGS sequence"/>
</dbReference>
<dbReference type="STRING" id="1450539.A0A318Z9S4"/>
<dbReference type="InterPro" id="IPR053183">
    <property type="entry name" value="ASL1"/>
</dbReference>
<evidence type="ECO:0000256" key="1">
    <source>
        <dbReference type="SAM" id="MobiDB-lite"/>
    </source>
</evidence>
<dbReference type="GeneID" id="37073437"/>
<dbReference type="GO" id="GO:0071966">
    <property type="term" value="P:fungal-type cell wall polysaccharide metabolic process"/>
    <property type="evidence" value="ECO:0007669"/>
    <property type="project" value="TreeGrafter"/>
</dbReference>
<keyword evidence="2" id="KW-0732">Signal</keyword>